<keyword evidence="3" id="KW-1185">Reference proteome</keyword>
<reference evidence="2 3" key="1">
    <citation type="submission" date="2024-06" db="EMBL/GenBank/DDBJ databases">
        <title>The Natural Products Discovery Center: Release of the First 8490 Sequenced Strains for Exploring Actinobacteria Biosynthetic Diversity.</title>
        <authorList>
            <person name="Kalkreuter E."/>
            <person name="Kautsar S.A."/>
            <person name="Yang D."/>
            <person name="Bader C.D."/>
            <person name="Teijaro C.N."/>
            <person name="Fluegel L."/>
            <person name="Davis C.M."/>
            <person name="Simpson J.R."/>
            <person name="Lauterbach L."/>
            <person name="Steele A.D."/>
            <person name="Gui C."/>
            <person name="Meng S."/>
            <person name="Li G."/>
            <person name="Viehrig K."/>
            <person name="Ye F."/>
            <person name="Su P."/>
            <person name="Kiefer A.F."/>
            <person name="Nichols A."/>
            <person name="Cepeda A.J."/>
            <person name="Yan W."/>
            <person name="Fan B."/>
            <person name="Jiang Y."/>
            <person name="Adhikari A."/>
            <person name="Zheng C.-J."/>
            <person name="Schuster L."/>
            <person name="Cowan T.M."/>
            <person name="Smanski M.J."/>
            <person name="Chevrette M.G."/>
            <person name="De Carvalho L.P.S."/>
            <person name="Shen B."/>
        </authorList>
    </citation>
    <scope>NUCLEOTIDE SEQUENCE [LARGE SCALE GENOMIC DNA]</scope>
    <source>
        <strain evidence="2 3">NPDC000234</strain>
    </source>
</reference>
<dbReference type="Pfam" id="PF13738">
    <property type="entry name" value="Pyr_redox_3"/>
    <property type="match status" value="1"/>
</dbReference>
<proteinExistence type="predicted"/>
<dbReference type="PRINTS" id="PR00368">
    <property type="entry name" value="FADPNR"/>
</dbReference>
<dbReference type="PANTHER" id="PTHR43539">
    <property type="entry name" value="FLAVIN-BINDING MONOOXYGENASE-LIKE PROTEIN (AFU_ORTHOLOGUE AFUA_4G09220)"/>
    <property type="match status" value="1"/>
</dbReference>
<dbReference type="Proteomes" id="UP001474181">
    <property type="component" value="Unassembled WGS sequence"/>
</dbReference>
<dbReference type="PANTHER" id="PTHR43539:SF23">
    <property type="entry name" value="FAD-DEPENDENT OXIDOREDUCTASE DOMAIN-CONTAINING PROTEIN 2"/>
    <property type="match status" value="1"/>
</dbReference>
<organism evidence="2 3">
    <name type="scientific">Streptomyces hyaluromycini</name>
    <dbReference type="NCBI Taxonomy" id="1377993"/>
    <lineage>
        <taxon>Bacteria</taxon>
        <taxon>Bacillati</taxon>
        <taxon>Actinomycetota</taxon>
        <taxon>Actinomycetes</taxon>
        <taxon>Kitasatosporales</taxon>
        <taxon>Streptomycetaceae</taxon>
        <taxon>Streptomyces</taxon>
    </lineage>
</organism>
<dbReference type="RefSeq" id="WP_350783381.1">
    <property type="nucleotide sequence ID" value="NZ_JBEPEK010000166.1"/>
</dbReference>
<evidence type="ECO:0000313" key="2">
    <source>
        <dbReference type="EMBL" id="MER7182288.1"/>
    </source>
</evidence>
<gene>
    <name evidence="2" type="ORF">ABT404_22860</name>
</gene>
<accession>A0ABV1WZU5</accession>
<protein>
    <submittedName>
        <fullName evidence="2">NAD(P)-binding domain-containing protein</fullName>
    </submittedName>
</protein>
<dbReference type="Gene3D" id="3.50.50.60">
    <property type="entry name" value="FAD/NAD(P)-binding domain"/>
    <property type="match status" value="2"/>
</dbReference>
<dbReference type="SUPFAM" id="SSF51905">
    <property type="entry name" value="FAD/NAD(P)-binding domain"/>
    <property type="match status" value="1"/>
</dbReference>
<evidence type="ECO:0000313" key="3">
    <source>
        <dbReference type="Proteomes" id="UP001474181"/>
    </source>
</evidence>
<sequence>MNSTDSEPLDYLVVGGGPAGLQLGQLLQAAGHGYRILESGQAPGTFFRTFPRHRKLISINKVHNGTDDPELNLRMDWNSLLCPDDRLLFTRYSKRYFPHADDLVRYLADFAEAFKLDIAYDTRAVRIRRDDDGFTVTDQHGQAHHARRLVMATGLTRPNTPDIPGIETAEDYSVVSVDPEDFTDRRVLIIGKGNSALETADNLVETAAVIHVAGPHSIRMAWNSHYVGHLRAVNNNFLDTYQLKSQNALLDGNVLSIEKDPDGMYRVRFSFSRADEVVKELRYDRVIVCTGFRFDASVFDPECRPALVIDDRFAALSPAYESVNVPGLYFAGTLMQQRDFKKSTGGFIHGFRYAVRALGRILDERHHDRPWPYRPLDASPSALADAVVARVNRSSALWQQFGVIGDLIVAPPGEPARYHEEVPVAYAHGRQLIENGDYFTVTLEYGPDHDKVDPFDITVRRTAQNSVDDAFDAGYLHPVIRHHGGGELLGTHHMAENLENHWDHPDVHHAPLAEFFAGAQARRPSPAGR</sequence>
<dbReference type="InterPro" id="IPR050982">
    <property type="entry name" value="Auxin_biosynth/cation_transpt"/>
</dbReference>
<dbReference type="EMBL" id="JBEPEK010000166">
    <property type="protein sequence ID" value="MER7182288.1"/>
    <property type="molecule type" value="Genomic_DNA"/>
</dbReference>
<keyword evidence="1" id="KW-0560">Oxidoreductase</keyword>
<evidence type="ECO:0000256" key="1">
    <source>
        <dbReference type="ARBA" id="ARBA00023002"/>
    </source>
</evidence>
<dbReference type="InterPro" id="IPR036188">
    <property type="entry name" value="FAD/NAD-bd_sf"/>
</dbReference>
<name>A0ABV1WZU5_9ACTN</name>
<comment type="caution">
    <text evidence="2">The sequence shown here is derived from an EMBL/GenBank/DDBJ whole genome shotgun (WGS) entry which is preliminary data.</text>
</comment>